<keyword evidence="1" id="KW-0520">NAD</keyword>
<dbReference type="RefSeq" id="WP_183361777.1">
    <property type="nucleotide sequence ID" value="NZ_BLXZ01000005.1"/>
</dbReference>
<sequence length="287" mass="31350">MEHLFIIGFGYVGQRIATLAKEDGVRIDALNRKGTSMEGGELNTADLDDPASLAGLPVPGAGIIYLAPPPGGGNHETRMRNFLASIHPGGEPAKLVYLSTSAVYGDCQGEVVTEESPAQPQTSRGKRRLDGEEQALSWGRAHGVPVVVLRVGAIYAPDRLPFTQLQNQLPVLREDLCRPTNRIHAEDLARICLAALERGTDGAIYNVSDGHPTTMADYFNRAADFLGLPRPPQVDWDEARKIMTPLMLTYFSEARILDNSRMLRELGVTLRYPDLASGLSKAQPEHR</sequence>
<dbReference type="Pfam" id="PF01370">
    <property type="entry name" value="Epimerase"/>
    <property type="match status" value="1"/>
</dbReference>
<accession>A0A6V8N9E6</accession>
<feature type="domain" description="NAD-dependent epimerase/dehydratase" evidence="2">
    <location>
        <begin position="8"/>
        <end position="207"/>
    </location>
</feature>
<dbReference type="Proteomes" id="UP000587586">
    <property type="component" value="Unassembled WGS sequence"/>
</dbReference>
<dbReference type="PANTHER" id="PTHR43574">
    <property type="entry name" value="EPIMERASE-RELATED"/>
    <property type="match status" value="1"/>
</dbReference>
<dbReference type="SUPFAM" id="SSF51735">
    <property type="entry name" value="NAD(P)-binding Rossmann-fold domains"/>
    <property type="match status" value="1"/>
</dbReference>
<dbReference type="CDD" id="cd05266">
    <property type="entry name" value="SDR_a4"/>
    <property type="match status" value="1"/>
</dbReference>
<evidence type="ECO:0000259" key="2">
    <source>
        <dbReference type="Pfam" id="PF01370"/>
    </source>
</evidence>
<organism evidence="3 4">
    <name type="scientific">Geomonas limicola</name>
    <dbReference type="NCBI Taxonomy" id="2740186"/>
    <lineage>
        <taxon>Bacteria</taxon>
        <taxon>Pseudomonadati</taxon>
        <taxon>Thermodesulfobacteriota</taxon>
        <taxon>Desulfuromonadia</taxon>
        <taxon>Geobacterales</taxon>
        <taxon>Geobacteraceae</taxon>
        <taxon>Geomonas</taxon>
    </lineage>
</organism>
<dbReference type="EMBL" id="BLXZ01000005">
    <property type="protein sequence ID" value="GFO69205.1"/>
    <property type="molecule type" value="Genomic_DNA"/>
</dbReference>
<evidence type="ECO:0000313" key="3">
    <source>
        <dbReference type="EMBL" id="GFO69205.1"/>
    </source>
</evidence>
<proteinExistence type="predicted"/>
<gene>
    <name evidence="3" type="ORF">GMLC_27840</name>
</gene>
<comment type="caution">
    <text evidence="3">The sequence shown here is derived from an EMBL/GenBank/DDBJ whole genome shotgun (WGS) entry which is preliminary data.</text>
</comment>
<dbReference type="InterPro" id="IPR001509">
    <property type="entry name" value="Epimerase_deHydtase"/>
</dbReference>
<dbReference type="Gene3D" id="3.40.50.720">
    <property type="entry name" value="NAD(P)-binding Rossmann-like Domain"/>
    <property type="match status" value="1"/>
</dbReference>
<evidence type="ECO:0000256" key="1">
    <source>
        <dbReference type="ARBA" id="ARBA00023027"/>
    </source>
</evidence>
<reference evidence="4" key="1">
    <citation type="submission" date="2020-06" db="EMBL/GenBank/DDBJ databases">
        <title>Draft genomic sequecing of Geomonas sp. Red745.</title>
        <authorList>
            <person name="Itoh H."/>
            <person name="Xu Z.X."/>
            <person name="Ushijima N."/>
            <person name="Masuda Y."/>
            <person name="Shiratori Y."/>
            <person name="Senoo K."/>
        </authorList>
    </citation>
    <scope>NUCLEOTIDE SEQUENCE [LARGE SCALE GENOMIC DNA]</scope>
    <source>
        <strain evidence="4">Red745</strain>
    </source>
</reference>
<name>A0A6V8N9E6_9BACT</name>
<keyword evidence="4" id="KW-1185">Reference proteome</keyword>
<dbReference type="InterPro" id="IPR036291">
    <property type="entry name" value="NAD(P)-bd_dom_sf"/>
</dbReference>
<protein>
    <submittedName>
        <fullName evidence="3">NAD(P)-dependent oxidoreductase</fullName>
    </submittedName>
</protein>
<evidence type="ECO:0000313" key="4">
    <source>
        <dbReference type="Proteomes" id="UP000587586"/>
    </source>
</evidence>
<dbReference type="AlphaFoldDB" id="A0A6V8N9E6"/>